<protein>
    <submittedName>
        <fullName evidence="2">Plasmid partition protein A</fullName>
    </submittedName>
</protein>
<name>A0A381KN72_9ENTR</name>
<dbReference type="Gene3D" id="3.40.50.300">
    <property type="entry name" value="P-loop containing nucleotide triphosphate hydrolases"/>
    <property type="match status" value="1"/>
</dbReference>
<evidence type="ECO:0000313" key="2">
    <source>
        <dbReference type="EMBL" id="SUY92803.1"/>
    </source>
</evidence>
<sequence length="417" mass="47160">MNLLEKIALVGQRMKSEQISLKESLALSSRISVSDDSIDGVDRLIYNHCLNKKSLADFFRKSRNTFGKMIADMEEAKVIGAPIFQNKNHLYTRFDVQNIMDHLGYPAYRDSYHSRVIITQNYKGGTGKSTTSISIATAAALDLNLNAKVLVIEWDPQGSIGSSMIRSVQEDDVFLTAVDAILGIYEDNSDYKKYLDLGFTEAEIINNMPFSTHLPNLDVITAFPTDARFKDRYWQMAKEDRTELLLRFRNVILPVLKTKYDLIIIDTPPEDSPLIWAADEGADGILVAVSPREYDYASTTDFMITLSERFKQSPNKGENIKWFKVLAVNVDDKSPYERIVLDKLVRTVQDLFLTTNIKNSEAFKAAASKGRTVLDIKKSEELCAPKQLDIAEQSVMAVYQQFINEIKSFSVKEGVEK</sequence>
<dbReference type="InterPro" id="IPR025669">
    <property type="entry name" value="AAA_dom"/>
</dbReference>
<evidence type="ECO:0000259" key="1">
    <source>
        <dbReference type="Pfam" id="PF13614"/>
    </source>
</evidence>
<dbReference type="Pfam" id="PF13614">
    <property type="entry name" value="AAA_31"/>
    <property type="match status" value="1"/>
</dbReference>
<dbReference type="Proteomes" id="UP000255528">
    <property type="component" value="Unassembled WGS sequence"/>
</dbReference>
<proteinExistence type="predicted"/>
<evidence type="ECO:0000313" key="3">
    <source>
        <dbReference type="Proteomes" id="UP000255528"/>
    </source>
</evidence>
<gene>
    <name evidence="2" type="primary">parA</name>
    <name evidence="2" type="ORF">NCTC12119_04832</name>
</gene>
<reference evidence="2 3" key="1">
    <citation type="submission" date="2018-06" db="EMBL/GenBank/DDBJ databases">
        <authorList>
            <consortium name="Pathogen Informatics"/>
            <person name="Doyle S."/>
        </authorList>
    </citation>
    <scope>NUCLEOTIDE SEQUENCE [LARGE SCALE GENOMIC DNA]</scope>
    <source>
        <strain evidence="2 3">NCTC12119</strain>
    </source>
</reference>
<dbReference type="InterPro" id="IPR050678">
    <property type="entry name" value="DNA_Partitioning_ATPase"/>
</dbReference>
<dbReference type="PANTHER" id="PTHR13696">
    <property type="entry name" value="P-LOOP CONTAINING NUCLEOSIDE TRIPHOSPHATE HYDROLASE"/>
    <property type="match status" value="1"/>
</dbReference>
<dbReference type="InterPro" id="IPR027417">
    <property type="entry name" value="P-loop_NTPase"/>
</dbReference>
<dbReference type="PANTHER" id="PTHR13696:SF98">
    <property type="entry name" value="PLASMID PARTITION PROTEIN A"/>
    <property type="match status" value="1"/>
</dbReference>
<dbReference type="RefSeq" id="WP_115632042.1">
    <property type="nucleotide sequence ID" value="NZ_UIGI01000002.1"/>
</dbReference>
<feature type="domain" description="AAA" evidence="1">
    <location>
        <begin position="115"/>
        <end position="307"/>
    </location>
</feature>
<organism evidence="2 3">
    <name type="scientific">Buttiauxella agrestis</name>
    <dbReference type="NCBI Taxonomy" id="82977"/>
    <lineage>
        <taxon>Bacteria</taxon>
        <taxon>Pseudomonadati</taxon>
        <taxon>Pseudomonadota</taxon>
        <taxon>Gammaproteobacteria</taxon>
        <taxon>Enterobacterales</taxon>
        <taxon>Enterobacteriaceae</taxon>
        <taxon>Buttiauxella</taxon>
    </lineage>
</organism>
<accession>A0A381KN72</accession>
<dbReference type="SUPFAM" id="SSF52540">
    <property type="entry name" value="P-loop containing nucleoside triphosphate hydrolases"/>
    <property type="match status" value="1"/>
</dbReference>
<dbReference type="CDD" id="cd02042">
    <property type="entry name" value="ParAB_family"/>
    <property type="match status" value="1"/>
</dbReference>
<dbReference type="AlphaFoldDB" id="A0A381KN72"/>
<dbReference type="EMBL" id="UIGI01000002">
    <property type="protein sequence ID" value="SUY92803.1"/>
    <property type="molecule type" value="Genomic_DNA"/>
</dbReference>